<dbReference type="SUPFAM" id="SSF53474">
    <property type="entry name" value="alpha/beta-Hydrolases"/>
    <property type="match status" value="1"/>
</dbReference>
<evidence type="ECO:0000256" key="3">
    <source>
        <dbReference type="ARBA" id="ARBA00022729"/>
    </source>
</evidence>
<dbReference type="AlphaFoldDB" id="A0A0D7A794"/>
<organism evidence="7 8">
    <name type="scientific">Fistulina hepatica ATCC 64428</name>
    <dbReference type="NCBI Taxonomy" id="1128425"/>
    <lineage>
        <taxon>Eukaryota</taxon>
        <taxon>Fungi</taxon>
        <taxon>Dikarya</taxon>
        <taxon>Basidiomycota</taxon>
        <taxon>Agaricomycotina</taxon>
        <taxon>Agaricomycetes</taxon>
        <taxon>Agaricomycetidae</taxon>
        <taxon>Agaricales</taxon>
        <taxon>Fistulinaceae</taxon>
        <taxon>Fistulina</taxon>
    </lineage>
</organism>
<dbReference type="Pfam" id="PF05577">
    <property type="entry name" value="Peptidase_S28"/>
    <property type="match status" value="1"/>
</dbReference>
<dbReference type="EMBL" id="KN882026">
    <property type="protein sequence ID" value="KIY46605.1"/>
    <property type="molecule type" value="Genomic_DNA"/>
</dbReference>
<accession>A0A0D7A794</accession>
<dbReference type="GO" id="GO:0008239">
    <property type="term" value="F:dipeptidyl-peptidase activity"/>
    <property type="evidence" value="ECO:0007669"/>
    <property type="project" value="TreeGrafter"/>
</dbReference>
<keyword evidence="4" id="KW-0378">Hydrolase</keyword>
<feature type="compositionally biased region" description="Pro residues" evidence="6">
    <location>
        <begin position="1"/>
        <end position="10"/>
    </location>
</feature>
<dbReference type="PANTHER" id="PTHR11010">
    <property type="entry name" value="PROTEASE S28 PRO-X CARBOXYPEPTIDASE-RELATED"/>
    <property type="match status" value="1"/>
</dbReference>
<dbReference type="InterPro" id="IPR008758">
    <property type="entry name" value="Peptidase_S28"/>
</dbReference>
<dbReference type="PANTHER" id="PTHR11010:SF23">
    <property type="entry name" value="SERINE PEPTIDASE"/>
    <property type="match status" value="1"/>
</dbReference>
<dbReference type="GO" id="GO:0070008">
    <property type="term" value="F:serine-type exopeptidase activity"/>
    <property type="evidence" value="ECO:0007669"/>
    <property type="project" value="InterPro"/>
</dbReference>
<dbReference type="InterPro" id="IPR029058">
    <property type="entry name" value="AB_hydrolase_fold"/>
</dbReference>
<name>A0A0D7A794_9AGAR</name>
<dbReference type="GO" id="GO:0006508">
    <property type="term" value="P:proteolysis"/>
    <property type="evidence" value="ECO:0007669"/>
    <property type="project" value="UniProtKB-KW"/>
</dbReference>
<evidence type="ECO:0000256" key="4">
    <source>
        <dbReference type="ARBA" id="ARBA00022801"/>
    </source>
</evidence>
<evidence type="ECO:0000256" key="6">
    <source>
        <dbReference type="SAM" id="MobiDB-lite"/>
    </source>
</evidence>
<evidence type="ECO:0000313" key="7">
    <source>
        <dbReference type="EMBL" id="KIY46605.1"/>
    </source>
</evidence>
<evidence type="ECO:0000256" key="1">
    <source>
        <dbReference type="ARBA" id="ARBA00011079"/>
    </source>
</evidence>
<proteinExistence type="inferred from homology"/>
<keyword evidence="3" id="KW-0732">Signal</keyword>
<reference evidence="7 8" key="1">
    <citation type="journal article" date="2015" name="Fungal Genet. Biol.">
        <title>Evolution of novel wood decay mechanisms in Agaricales revealed by the genome sequences of Fistulina hepatica and Cylindrobasidium torrendii.</title>
        <authorList>
            <person name="Floudas D."/>
            <person name="Held B.W."/>
            <person name="Riley R."/>
            <person name="Nagy L.G."/>
            <person name="Koehler G."/>
            <person name="Ransdell A.S."/>
            <person name="Younus H."/>
            <person name="Chow J."/>
            <person name="Chiniquy J."/>
            <person name="Lipzen A."/>
            <person name="Tritt A."/>
            <person name="Sun H."/>
            <person name="Haridas S."/>
            <person name="LaButti K."/>
            <person name="Ohm R.A."/>
            <person name="Kues U."/>
            <person name="Blanchette R.A."/>
            <person name="Grigoriev I.V."/>
            <person name="Minto R.E."/>
            <person name="Hibbett D.S."/>
        </authorList>
    </citation>
    <scope>NUCLEOTIDE SEQUENCE [LARGE SCALE GENOMIC DNA]</scope>
    <source>
        <strain evidence="7 8">ATCC 64428</strain>
    </source>
</reference>
<gene>
    <name evidence="7" type="ORF">FISHEDRAFT_46988</name>
</gene>
<dbReference type="OrthoDB" id="1735038at2759"/>
<dbReference type="Gene3D" id="3.40.50.1820">
    <property type="entry name" value="alpha/beta hydrolase"/>
    <property type="match status" value="2"/>
</dbReference>
<dbReference type="Proteomes" id="UP000054144">
    <property type="component" value="Unassembled WGS sequence"/>
</dbReference>
<feature type="region of interest" description="Disordered" evidence="6">
    <location>
        <begin position="1"/>
        <end position="22"/>
    </location>
</feature>
<evidence type="ECO:0000256" key="5">
    <source>
        <dbReference type="ARBA" id="ARBA00023180"/>
    </source>
</evidence>
<keyword evidence="2" id="KW-0645">Protease</keyword>
<comment type="similarity">
    <text evidence="1">Belongs to the peptidase S28 family.</text>
</comment>
<evidence type="ECO:0000313" key="8">
    <source>
        <dbReference type="Proteomes" id="UP000054144"/>
    </source>
</evidence>
<protein>
    <submittedName>
        <fullName evidence="7">Peptidase S28</fullName>
    </submittedName>
</protein>
<evidence type="ECO:0000256" key="2">
    <source>
        <dbReference type="ARBA" id="ARBA00022670"/>
    </source>
</evidence>
<keyword evidence="5" id="KW-0325">Glycoprotein</keyword>
<sequence>MSIPKPPPVSAPEGPVTSSTGETLPDYDTVYWFDELIDHDNPSLGTFQQRYWYNVEYYEDGGPIIVFTPGEVNADGYEGYLTNATVNGLIAQKFGGATVMYEHRYYGESNPYNNLSVASLKYHTIEQAVQDQVYFARNVNLSLIPGGPDHGPDTTPWILVGGSYSGALVSWTMVNQPDVFFAGYASSAVVEAILDFWRYFQPIEENMPKNCSIDVQRVIAYIDQTFNGTNQTAIDDIKDLFGLSTMTHLDDVAGALRNNLWDWQSLTVYSGGGEFYTFCDALEVAENGTIADENGWGLEHALPAWGNFWTESYYEYICGDDGAEDCLGTYNASQSYWTNISVNNADRSWYWIVCNEVGFLQDGPPEWYPAIVTRLVQPVYDLRQCQMMFPEAFPDGYPHVAVNATDELYEGWNVRENHLVFGNGRNDPWRESTVSASTVNVPSTEEQPIGFSDGFHCNDLITLAGEIDPSIAAVQQLGLDSIQRWLESYNTTQNEKRADQQSIVSKRAEFVRDTSW</sequence>
<keyword evidence="8" id="KW-1185">Reference proteome</keyword>